<comment type="caution">
    <text evidence="2">The sequence shown here is derived from an EMBL/GenBank/DDBJ whole genome shotgun (WGS) entry which is preliminary data.</text>
</comment>
<organism evidence="2 3">
    <name type="scientific">Streptacidiphilus alkalitolerans</name>
    <dbReference type="NCBI Taxonomy" id="3342712"/>
    <lineage>
        <taxon>Bacteria</taxon>
        <taxon>Bacillati</taxon>
        <taxon>Actinomycetota</taxon>
        <taxon>Actinomycetes</taxon>
        <taxon>Kitasatosporales</taxon>
        <taxon>Streptomycetaceae</taxon>
        <taxon>Streptacidiphilus</taxon>
    </lineage>
</organism>
<accession>A0ABV6VAL4</accession>
<feature type="domain" description="HTH cro/C1-type" evidence="1">
    <location>
        <begin position="19"/>
        <end position="76"/>
    </location>
</feature>
<evidence type="ECO:0000313" key="3">
    <source>
        <dbReference type="Proteomes" id="UP001592582"/>
    </source>
</evidence>
<dbReference type="Proteomes" id="UP001592582">
    <property type="component" value="Unassembled WGS sequence"/>
</dbReference>
<dbReference type="CDD" id="cd00093">
    <property type="entry name" value="HTH_XRE"/>
    <property type="match status" value="1"/>
</dbReference>
<evidence type="ECO:0000313" key="2">
    <source>
        <dbReference type="EMBL" id="MFC1410769.1"/>
    </source>
</evidence>
<gene>
    <name evidence="2" type="ORF">ACEZDG_16005</name>
</gene>
<dbReference type="EMBL" id="JBHEZX010000006">
    <property type="protein sequence ID" value="MFC1410769.1"/>
    <property type="molecule type" value="Genomic_DNA"/>
</dbReference>
<dbReference type="RefSeq" id="WP_380509091.1">
    <property type="nucleotide sequence ID" value="NZ_JBHEZX010000006.1"/>
</dbReference>
<dbReference type="InterPro" id="IPR001387">
    <property type="entry name" value="Cro/C1-type_HTH"/>
</dbReference>
<dbReference type="SUPFAM" id="SSF47413">
    <property type="entry name" value="lambda repressor-like DNA-binding domains"/>
    <property type="match status" value="1"/>
</dbReference>
<proteinExistence type="predicted"/>
<protein>
    <submittedName>
        <fullName evidence="2">Helix-turn-helix domain-containing protein</fullName>
    </submittedName>
</protein>
<sequence>MPNVRALPTLRRRRLGEALRTYRAQAGLSLDQAAEQMGGSWDGPKLSRIENAKARINAKEVEALLGHYGVAEPETVAALEGLARDAGKTGWWSNYSEVAPQRLQDLISSQSDAESIRQYQPTVIPGLLQIGSYAREITAASAFDLPPDQHAAIAELRIARQAILTRPGNPVKYWVVLHESLLLQRFASHPSLMREQLRHLLDMADLPNITLQVMPLTAGAHPGASGNFTITRFQHPWPTLISIESRADMRHQEGDPAEEKAFMEAFDRIVAAALPADQSREAIRKHMEGHSS</sequence>
<name>A0ABV6VAL4_9ACTN</name>
<dbReference type="InterPro" id="IPR010982">
    <property type="entry name" value="Lambda_DNA-bd_dom_sf"/>
</dbReference>
<dbReference type="InterPro" id="IPR043917">
    <property type="entry name" value="DUF5753"/>
</dbReference>
<dbReference type="PROSITE" id="PS50943">
    <property type="entry name" value="HTH_CROC1"/>
    <property type="match status" value="1"/>
</dbReference>
<dbReference type="Pfam" id="PF19054">
    <property type="entry name" value="DUF5753"/>
    <property type="match status" value="1"/>
</dbReference>
<keyword evidence="3" id="KW-1185">Reference proteome</keyword>
<dbReference type="Gene3D" id="1.10.260.40">
    <property type="entry name" value="lambda repressor-like DNA-binding domains"/>
    <property type="match status" value="1"/>
</dbReference>
<evidence type="ECO:0000259" key="1">
    <source>
        <dbReference type="PROSITE" id="PS50943"/>
    </source>
</evidence>
<dbReference type="Pfam" id="PF13560">
    <property type="entry name" value="HTH_31"/>
    <property type="match status" value="1"/>
</dbReference>
<dbReference type="SMART" id="SM00530">
    <property type="entry name" value="HTH_XRE"/>
    <property type="match status" value="1"/>
</dbReference>
<reference evidence="2 3" key="1">
    <citation type="submission" date="2024-09" db="EMBL/GenBank/DDBJ databases">
        <authorList>
            <person name="Lee S.D."/>
        </authorList>
    </citation>
    <scope>NUCLEOTIDE SEQUENCE [LARGE SCALE GENOMIC DNA]</scope>
    <source>
        <strain evidence="2 3">N1-1</strain>
    </source>
</reference>